<proteinExistence type="predicted"/>
<reference evidence="1 2" key="1">
    <citation type="submission" date="2017-06" db="EMBL/GenBank/DDBJ databases">
        <title>Genome sequencing of cyanobaciteial culture collection at National Institute for Environmental Studies (NIES).</title>
        <authorList>
            <person name="Hirose Y."/>
            <person name="Shimura Y."/>
            <person name="Fujisawa T."/>
            <person name="Nakamura Y."/>
            <person name="Kawachi M."/>
        </authorList>
    </citation>
    <scope>NUCLEOTIDE SEQUENCE [LARGE SCALE GENOMIC DNA]</scope>
    <source>
        <strain evidence="1 2">NIES-37</strain>
    </source>
</reference>
<keyword evidence="2" id="KW-1185">Reference proteome</keyword>
<dbReference type="KEGG" id="ttq:NIES37_66920"/>
<organism evidence="1 2">
    <name type="scientific">Tolypothrix tenuis PCC 7101</name>
    <dbReference type="NCBI Taxonomy" id="231146"/>
    <lineage>
        <taxon>Bacteria</taxon>
        <taxon>Bacillati</taxon>
        <taxon>Cyanobacteriota</taxon>
        <taxon>Cyanophyceae</taxon>
        <taxon>Nostocales</taxon>
        <taxon>Tolypothrichaceae</taxon>
        <taxon>Tolypothrix</taxon>
    </lineage>
</organism>
<dbReference type="EMBL" id="AP018248">
    <property type="protein sequence ID" value="BAZ02679.1"/>
    <property type="molecule type" value="Genomic_DNA"/>
</dbReference>
<gene>
    <name evidence="1" type="ORF">NIES37_66920</name>
</gene>
<evidence type="ECO:0000313" key="1">
    <source>
        <dbReference type="EMBL" id="BAZ02679.1"/>
    </source>
</evidence>
<dbReference type="InterPro" id="IPR006311">
    <property type="entry name" value="TAT_signal"/>
</dbReference>
<protein>
    <submittedName>
        <fullName evidence="1">Uncharacterized protein</fullName>
    </submittedName>
</protein>
<dbReference type="AlphaFoldDB" id="A0A1Z4NAB4"/>
<accession>A0A1Z4NAB4</accession>
<sequence length="169" mass="18336">MAKNSFWSRRAILKGMGIASIGTLAALPTLSMAKESYASIPSKGRNKQKGAVGSWSFIISFANGSQDRSLGAFTSNGITIITNERTKSTGFGVWESTGSNTFTYKFREPIYEPNGNLAGEVYVVQDANLNEIIDEFNSTGKGTVYDLKGNIIAVENTTAQATRIRNENF</sequence>
<dbReference type="Proteomes" id="UP000218785">
    <property type="component" value="Chromosome"/>
</dbReference>
<name>A0A1Z4NAB4_9CYAN</name>
<evidence type="ECO:0000313" key="2">
    <source>
        <dbReference type="Proteomes" id="UP000218785"/>
    </source>
</evidence>
<dbReference type="PROSITE" id="PS51318">
    <property type="entry name" value="TAT"/>
    <property type="match status" value="1"/>
</dbReference>
<dbReference type="RefSeq" id="WP_190446002.1">
    <property type="nucleotide sequence ID" value="NZ_CAWNJS010000001.1"/>
</dbReference>